<dbReference type="EMBL" id="JBJIAA010000017">
    <property type="protein sequence ID" value="MFL0252490.1"/>
    <property type="molecule type" value="Genomic_DNA"/>
</dbReference>
<reference evidence="1 2" key="1">
    <citation type="submission" date="2024-11" db="EMBL/GenBank/DDBJ databases">
        <authorList>
            <person name="Heng Y.C."/>
            <person name="Lim A.C.H."/>
            <person name="Lee J.K.Y."/>
            <person name="Kittelmann S."/>
        </authorList>
    </citation>
    <scope>NUCLEOTIDE SEQUENCE [LARGE SCALE GENOMIC DNA]</scope>
    <source>
        <strain evidence="1 2">WILCCON 0114</strain>
    </source>
</reference>
<comment type="caution">
    <text evidence="1">The sequence shown here is derived from an EMBL/GenBank/DDBJ whole genome shotgun (WGS) entry which is preliminary data.</text>
</comment>
<evidence type="ECO:0000313" key="2">
    <source>
        <dbReference type="Proteomes" id="UP001623592"/>
    </source>
</evidence>
<dbReference type="InterPro" id="IPR036525">
    <property type="entry name" value="Tubulin/FtsZ_GTPase_sf"/>
</dbReference>
<dbReference type="SUPFAM" id="SSF52490">
    <property type="entry name" value="Tubulin nucleotide-binding domain-like"/>
    <property type="match status" value="1"/>
</dbReference>
<proteinExistence type="predicted"/>
<dbReference type="Gene3D" id="3.40.50.1440">
    <property type="entry name" value="Tubulin/FtsZ, GTPase domain"/>
    <property type="match status" value="1"/>
</dbReference>
<dbReference type="InterPro" id="IPR025904">
    <property type="entry name" value="Tubulin-like"/>
</dbReference>
<accession>A0ABW8TJ30</accession>
<dbReference type="Pfam" id="PF13809">
    <property type="entry name" value="Tubulin_2"/>
    <property type="match status" value="1"/>
</dbReference>
<gene>
    <name evidence="1" type="ORF">ACJDT4_18930</name>
</gene>
<protein>
    <submittedName>
        <fullName evidence="1">Tubulin-like doman-containing protein</fullName>
    </submittedName>
</protein>
<evidence type="ECO:0000313" key="1">
    <source>
        <dbReference type="EMBL" id="MFL0252490.1"/>
    </source>
</evidence>
<sequence length="1135" mass="131538">MNGKVREQIREFDVMTGGGIISDKIRIDKIDNPVLIIGIGGTGIDALLRVKYQINRRFNLPEDEITKVRKEKPNGVEFLAFETNAYEKNKNFRGIGLDPQSELVLLSNAQIGSILNDREILDDCIKEWLSPELSISDGMQGANGNRQAGRLLLFTKINEVVESIRKKIWNVMQNTNEKLEVFILTGISGGTGSGSFIDIAYLVRGLIQEKFGAQGIDRVNILGYLFTPDVNLSKNPEINARSYIIKNGYAALKEVDYLMNIPERGDRFVQNYKNFKVDSPSAPFDVCHLISATNKQGKILENGYEYSMNVTAEIITNFISNEQRESGQEFAIHDWLSNVPTLINQMPKPYKANYKYVIIGASAAVLPIEEITTYLGCRLFEKMNKMFEKAPTEQEVDQFIKNVKLDVDAVEARFEKELFGRKPLSGYANREKFNFDNVIKKQSIDIDDELSAYLREAADEYAKVNYQYPGEIAKVIRENVDRMFKDAGKGPFYASRMLFTDKGFNAIKTIEVIIESLEDKRRNIPQLISELKDRAEDKFGEARKALLSKETKKNDYIKAKIEEYNARADEEKLSRMIDFYHRVIEIISHENNAIYHVYSEILNELNKIFKEDADILVRSREEDNLAGGKTYYWNVIEVPDVVKSIDEIVDRQDADEVIRKFTSTLLEESQKWIDEQQIDITGSISKFVSDQFESIITKSMEEFIIMKYGEDKSIEDFVRKTIAPKLDDDAVPVFQLNDSGSSFTFPSWDMVSVPMRTPRIKKGIEQYKMTSTHGNQVNIRQSKVTNRIFWLNTEVGVPLYSYAPIKQYEEEYEKTILKQDGIGRHLVQNRNNNWAYLPSPIPEASWGVTYENERVRKYNDEVKELFDKAIKYECIVMTDSQLSSKYKCIITKDFDINSITKNYKLGIAEGETPNISEINKCLIELRKIMKEKDLEKVEFADNQKYFIFDSRDEASAKESFLRSPRLIKLVKEEVRKYSSIEDKINELQTYVVEMNKKTKIINDFLQVMYTDTICKKGMVYIYDKDESEKTEVPPFLNIMKQKEYIEFYIFSKYKKLEDKELSVINAKAEKRFNDLSMREEGADIIYKKISEMVLSYSKYVEELDYRKFEFENGDEIYNFYSAMLDKVKELKRTLE</sequence>
<dbReference type="RefSeq" id="WP_406789145.1">
    <property type="nucleotide sequence ID" value="NZ_JBJIAA010000017.1"/>
</dbReference>
<name>A0ABW8TJ30_9CLOT</name>
<keyword evidence="2" id="KW-1185">Reference proteome</keyword>
<dbReference type="Proteomes" id="UP001623592">
    <property type="component" value="Unassembled WGS sequence"/>
</dbReference>
<organism evidence="1 2">
    <name type="scientific">Clostridium neuense</name>
    <dbReference type="NCBI Taxonomy" id="1728934"/>
    <lineage>
        <taxon>Bacteria</taxon>
        <taxon>Bacillati</taxon>
        <taxon>Bacillota</taxon>
        <taxon>Clostridia</taxon>
        <taxon>Eubacteriales</taxon>
        <taxon>Clostridiaceae</taxon>
        <taxon>Clostridium</taxon>
    </lineage>
</organism>